<dbReference type="Proteomes" id="UP001281614">
    <property type="component" value="Unassembled WGS sequence"/>
</dbReference>
<evidence type="ECO:0000313" key="2">
    <source>
        <dbReference type="Proteomes" id="UP001281614"/>
    </source>
</evidence>
<evidence type="ECO:0008006" key="3">
    <source>
        <dbReference type="Google" id="ProtNLM"/>
    </source>
</evidence>
<comment type="caution">
    <text evidence="1">The sequence shown here is derived from an EMBL/GenBank/DDBJ whole genome shotgun (WGS) entry which is preliminary data.</text>
</comment>
<gene>
    <name evidence="1" type="ORF">CKAH01_19040</name>
</gene>
<dbReference type="EMBL" id="VYYT01000546">
    <property type="protein sequence ID" value="KAK2732455.1"/>
    <property type="molecule type" value="Genomic_DNA"/>
</dbReference>
<sequence>MDPLTALGLAANIVPFIEIAAKVLKAAKEIHDSESGGLDDNVNLEKYATQLKQHYSNLLAPDSDDLIGDDKEICALAAECQKLAHDLLDVLERIKPADRSSKLQSFRLALKNMWRGKDKEMLEKRLESCRTQVEAQLNQRLSTNIIVALNDLLKAAKGDNRKLKQIESYIENLREGVQVTSLSKEVQDQLSR</sequence>
<evidence type="ECO:0000313" key="1">
    <source>
        <dbReference type="EMBL" id="KAK2732455.1"/>
    </source>
</evidence>
<keyword evidence="2" id="KW-1185">Reference proteome</keyword>
<accession>A0AAD9Y0T4</accession>
<name>A0AAD9Y0T4_COLKA</name>
<organism evidence="1 2">
    <name type="scientific">Colletotrichum kahawae</name>
    <name type="common">Coffee berry disease fungus</name>
    <dbReference type="NCBI Taxonomy" id="34407"/>
    <lineage>
        <taxon>Eukaryota</taxon>
        <taxon>Fungi</taxon>
        <taxon>Dikarya</taxon>
        <taxon>Ascomycota</taxon>
        <taxon>Pezizomycotina</taxon>
        <taxon>Sordariomycetes</taxon>
        <taxon>Hypocreomycetidae</taxon>
        <taxon>Glomerellales</taxon>
        <taxon>Glomerellaceae</taxon>
        <taxon>Colletotrichum</taxon>
        <taxon>Colletotrichum gloeosporioides species complex</taxon>
    </lineage>
</organism>
<proteinExistence type="predicted"/>
<protein>
    <recommendedName>
        <fullName evidence="3">NACHT-NTPase and P-loop NTPases N-terminal domain-containing protein</fullName>
    </recommendedName>
</protein>
<reference evidence="1" key="1">
    <citation type="submission" date="2023-02" db="EMBL/GenBank/DDBJ databases">
        <title>Colletotrichum kahawae CIFC_Que2 genome sequencing and assembly.</title>
        <authorList>
            <person name="Baroncelli R."/>
        </authorList>
    </citation>
    <scope>NUCLEOTIDE SEQUENCE</scope>
    <source>
        <strain evidence="1">CIFC_Que2</strain>
    </source>
</reference>
<dbReference type="AlphaFoldDB" id="A0AAD9Y0T4"/>